<sequence>MVLHLGKLHTFTRNEHIEQLSLGRRLHRYQLILGRRLPVIIVGIIGISRNMNETKFGFVYENCEYQVRTKDDDLGCDVEVNMFNVLVKKQSRPVKLSLARKLLNLITSSTTSESDMHNTYSFREHPMFSSTFNHEQSMCNSYFNQEQIMYNLDPLINEILNEFHPYVTNIQNVMGDGNCGFCAIVVCLGYSEDNWHQIGLELQNELLAYPTEYTNFLLRAVVIAFVGGNHYVKVDLQGTYLMPTILSLWHYNRSSRFARWETLYVARLNSYISPFATHSNCNNSTVIRVCYISSSDQDSLELPLELKILKTYNLIRVFHITKVNSCGGDCVKMN</sequence>
<gene>
    <name evidence="1" type="ORF">LSAT_V11C800413340</name>
</gene>
<dbReference type="AlphaFoldDB" id="A0A9R1ULL1"/>
<evidence type="ECO:0000313" key="2">
    <source>
        <dbReference type="Proteomes" id="UP000235145"/>
    </source>
</evidence>
<proteinExistence type="predicted"/>
<accession>A0A9R1ULL1</accession>
<protein>
    <recommendedName>
        <fullName evidence="3">OTU domain-containing protein</fullName>
    </recommendedName>
</protein>
<reference evidence="1 2" key="1">
    <citation type="journal article" date="2017" name="Nat. Commun.">
        <title>Genome assembly with in vitro proximity ligation data and whole-genome triplication in lettuce.</title>
        <authorList>
            <person name="Reyes-Chin-Wo S."/>
            <person name="Wang Z."/>
            <person name="Yang X."/>
            <person name="Kozik A."/>
            <person name="Arikit S."/>
            <person name="Song C."/>
            <person name="Xia L."/>
            <person name="Froenicke L."/>
            <person name="Lavelle D.O."/>
            <person name="Truco M.J."/>
            <person name="Xia R."/>
            <person name="Zhu S."/>
            <person name="Xu C."/>
            <person name="Xu H."/>
            <person name="Xu X."/>
            <person name="Cox K."/>
            <person name="Korf I."/>
            <person name="Meyers B.C."/>
            <person name="Michelmore R.W."/>
        </authorList>
    </citation>
    <scope>NUCLEOTIDE SEQUENCE [LARGE SCALE GENOMIC DNA]</scope>
    <source>
        <strain evidence="2">cv. Salinas</strain>
        <tissue evidence="1">Seedlings</tissue>
    </source>
</reference>
<keyword evidence="2" id="KW-1185">Reference proteome</keyword>
<organism evidence="1 2">
    <name type="scientific">Lactuca sativa</name>
    <name type="common">Garden lettuce</name>
    <dbReference type="NCBI Taxonomy" id="4236"/>
    <lineage>
        <taxon>Eukaryota</taxon>
        <taxon>Viridiplantae</taxon>
        <taxon>Streptophyta</taxon>
        <taxon>Embryophyta</taxon>
        <taxon>Tracheophyta</taxon>
        <taxon>Spermatophyta</taxon>
        <taxon>Magnoliopsida</taxon>
        <taxon>eudicotyledons</taxon>
        <taxon>Gunneridae</taxon>
        <taxon>Pentapetalae</taxon>
        <taxon>asterids</taxon>
        <taxon>campanulids</taxon>
        <taxon>Asterales</taxon>
        <taxon>Asteraceae</taxon>
        <taxon>Cichorioideae</taxon>
        <taxon>Cichorieae</taxon>
        <taxon>Lactucinae</taxon>
        <taxon>Lactuca</taxon>
    </lineage>
</organism>
<dbReference type="Proteomes" id="UP000235145">
    <property type="component" value="Unassembled WGS sequence"/>
</dbReference>
<comment type="caution">
    <text evidence="1">The sequence shown here is derived from an EMBL/GenBank/DDBJ whole genome shotgun (WGS) entry which is preliminary data.</text>
</comment>
<dbReference type="EMBL" id="NBSK02000008">
    <property type="protein sequence ID" value="KAJ0189150.1"/>
    <property type="molecule type" value="Genomic_DNA"/>
</dbReference>
<name>A0A9R1ULL1_LACSA</name>
<evidence type="ECO:0000313" key="1">
    <source>
        <dbReference type="EMBL" id="KAJ0189150.1"/>
    </source>
</evidence>
<evidence type="ECO:0008006" key="3">
    <source>
        <dbReference type="Google" id="ProtNLM"/>
    </source>
</evidence>